<evidence type="ECO:0000256" key="1">
    <source>
        <dbReference type="SAM" id="SignalP"/>
    </source>
</evidence>
<feature type="signal peptide" evidence="1">
    <location>
        <begin position="1"/>
        <end position="25"/>
    </location>
</feature>
<comment type="caution">
    <text evidence="2">The sequence shown here is derived from an EMBL/GenBank/DDBJ whole genome shotgun (WGS) entry which is preliminary data.</text>
</comment>
<keyword evidence="3" id="KW-1185">Reference proteome</keyword>
<reference evidence="2" key="2">
    <citation type="submission" date="2023-01" db="EMBL/GenBank/DDBJ databases">
        <authorList>
            <person name="Sun Q."/>
            <person name="Evtushenko L."/>
        </authorList>
    </citation>
    <scope>NUCLEOTIDE SEQUENCE</scope>
    <source>
        <strain evidence="2">VKM B-2347</strain>
    </source>
</reference>
<feature type="chain" id="PRO_5040799721" description="Lectin-like protein BA14k" evidence="1">
    <location>
        <begin position="26"/>
        <end position="104"/>
    </location>
</feature>
<dbReference type="RefSeq" id="WP_271167931.1">
    <property type="nucleotide sequence ID" value="NZ_BSFI01000007.1"/>
</dbReference>
<proteinExistence type="predicted"/>
<evidence type="ECO:0008006" key="4">
    <source>
        <dbReference type="Google" id="ProtNLM"/>
    </source>
</evidence>
<gene>
    <name evidence="2" type="ORF">GCM10008179_13150</name>
</gene>
<organism evidence="2 3">
    <name type="scientific">Hansschlegelia plantiphila</name>
    <dbReference type="NCBI Taxonomy" id="374655"/>
    <lineage>
        <taxon>Bacteria</taxon>
        <taxon>Pseudomonadati</taxon>
        <taxon>Pseudomonadota</taxon>
        <taxon>Alphaproteobacteria</taxon>
        <taxon>Hyphomicrobiales</taxon>
        <taxon>Methylopilaceae</taxon>
        <taxon>Hansschlegelia</taxon>
    </lineage>
</organism>
<dbReference type="AlphaFoldDB" id="A0A9W6MV84"/>
<keyword evidence="1" id="KW-0732">Signal</keyword>
<reference evidence="2" key="1">
    <citation type="journal article" date="2014" name="Int. J. Syst. Evol. Microbiol.">
        <title>Complete genome sequence of Corynebacterium casei LMG S-19264T (=DSM 44701T), isolated from a smear-ripened cheese.</title>
        <authorList>
            <consortium name="US DOE Joint Genome Institute (JGI-PGF)"/>
            <person name="Walter F."/>
            <person name="Albersmeier A."/>
            <person name="Kalinowski J."/>
            <person name="Ruckert C."/>
        </authorList>
    </citation>
    <scope>NUCLEOTIDE SEQUENCE</scope>
    <source>
        <strain evidence="2">VKM B-2347</strain>
    </source>
</reference>
<protein>
    <recommendedName>
        <fullName evidence="4">Lectin-like protein BA14k</fullName>
    </recommendedName>
</protein>
<sequence length="104" mass="12075">MFRNLALAATLAAGGFAAAPAPASAGIYVDAGGGYGGYYRHRPYYGGGYYRPRPYGYYAPRYRPRPYGYYRPAYRPACRLVTTRFWNGYRYVTRTREDCRRRYY</sequence>
<dbReference type="Proteomes" id="UP001143372">
    <property type="component" value="Unassembled WGS sequence"/>
</dbReference>
<evidence type="ECO:0000313" key="2">
    <source>
        <dbReference type="EMBL" id="GLK67677.1"/>
    </source>
</evidence>
<accession>A0A9W6MV84</accession>
<name>A0A9W6MV84_9HYPH</name>
<dbReference type="EMBL" id="BSFI01000007">
    <property type="protein sequence ID" value="GLK67677.1"/>
    <property type="molecule type" value="Genomic_DNA"/>
</dbReference>
<evidence type="ECO:0000313" key="3">
    <source>
        <dbReference type="Proteomes" id="UP001143372"/>
    </source>
</evidence>